<evidence type="ECO:0000313" key="1">
    <source>
        <dbReference type="EMBL" id="AIF08640.1"/>
    </source>
</evidence>
<accession>A0A075H0G4</accession>
<proteinExistence type="predicted"/>
<reference evidence="1" key="1">
    <citation type="journal article" date="2014" name="Genome Biol. Evol.">
        <title>Pangenome evidence for extensive interdomain horizontal transfer affecting lineage core and shell genes in uncultured planktonic thaumarchaeota and euryarchaeota.</title>
        <authorList>
            <person name="Deschamps P."/>
            <person name="Zivanovic Y."/>
            <person name="Moreira D."/>
            <person name="Rodriguez-Valera F."/>
            <person name="Lopez-Garcia P."/>
        </authorList>
    </citation>
    <scope>NUCLEOTIDE SEQUENCE</scope>
</reference>
<organism evidence="1">
    <name type="scientific">uncultured marine thaumarchaeote KM3_31_G08</name>
    <dbReference type="NCBI Taxonomy" id="1456121"/>
    <lineage>
        <taxon>Archaea</taxon>
        <taxon>Nitrososphaerota</taxon>
        <taxon>environmental samples</taxon>
    </lineage>
</organism>
<sequence>MSVEITCGKCGEKISNMKMLKSLKDVMNPYDGKCPSCGQKLSTSEFSLDVQEK</sequence>
<protein>
    <submittedName>
        <fullName evidence="1">Uncharacterized protein</fullName>
    </submittedName>
</protein>
<name>A0A075H0G4_9ARCH</name>
<dbReference type="AlphaFoldDB" id="A0A075H0G4"/>
<dbReference type="EMBL" id="KF900837">
    <property type="protein sequence ID" value="AIF08640.1"/>
    <property type="molecule type" value="Genomic_DNA"/>
</dbReference>